<dbReference type="UniPathway" id="UPA00528">
    <property type="reaction ID" value="UER00586"/>
</dbReference>
<comment type="subunit">
    <text evidence="2">Homodimer.</text>
</comment>
<dbReference type="FunFam" id="3.40.640.10:FF:000012">
    <property type="entry name" value="alanine aminotransferase 2"/>
    <property type="match status" value="1"/>
</dbReference>
<keyword evidence="3" id="KW-0032">Aminotransferase</keyword>
<comment type="similarity">
    <text evidence="6">Belongs to the class-I pyridoxal-phosphate-dependent aminotransferase family. Alanine aminotransferase subfamily.</text>
</comment>
<dbReference type="GO" id="GO:0030170">
    <property type="term" value="F:pyridoxal phosphate binding"/>
    <property type="evidence" value="ECO:0007669"/>
    <property type="project" value="InterPro"/>
</dbReference>
<dbReference type="InterPro" id="IPR015422">
    <property type="entry name" value="PyrdxlP-dep_Trfase_small"/>
</dbReference>
<reference evidence="8" key="1">
    <citation type="submission" date="2021-01" db="EMBL/GenBank/DDBJ databases">
        <authorList>
            <person name="Corre E."/>
            <person name="Pelletier E."/>
            <person name="Niang G."/>
            <person name="Scheremetjew M."/>
            <person name="Finn R."/>
            <person name="Kale V."/>
            <person name="Holt S."/>
            <person name="Cochrane G."/>
            <person name="Meng A."/>
            <person name="Brown T."/>
            <person name="Cohen L."/>
        </authorList>
    </citation>
    <scope>NUCLEOTIDE SEQUENCE</scope>
    <source>
        <strain evidence="8">SAG 36.94</strain>
    </source>
</reference>
<dbReference type="Gene3D" id="3.90.1150.10">
    <property type="entry name" value="Aspartate Aminotransferase, domain 1"/>
    <property type="match status" value="1"/>
</dbReference>
<keyword evidence="4" id="KW-0808">Transferase</keyword>
<feature type="domain" description="Aminotransferase class I/classII large" evidence="7">
    <location>
        <begin position="114"/>
        <end position="489"/>
    </location>
</feature>
<proteinExistence type="inferred from homology"/>
<dbReference type="Gene3D" id="3.40.640.10">
    <property type="entry name" value="Type I PLP-dependent aspartate aminotransferase-like (Major domain)"/>
    <property type="match status" value="1"/>
</dbReference>
<sequence length="504" mass="55740">MGRWLWLTPRGCTVGSFGIRWASGSSPVPAPGSKVLTGSGINANVRNMEYAVRGKLVQRADEISRQLRMGSGSFPFSQVVYCNIGNPQSLKQQPLTFVRQVLAGCLYPTIRESLPKDAAERVKQMLDATNGAGLGAYSESKGVGIIREHVAEFIERRDGHPADPNQIYLTNGASDAVKGVLSMLIRNTRDAVLVPIPQYPLYSASLTLFGGRLEGYFLNESSEWGIDIRQLRHLIQRSQSKGYQVRGLVVINPGNPTGQLLSEDNMRKIVRLCEQERLVLLADEVYQENVYVENPSFVSFKKVVRNMGSNVELASFHSTSKGIFGECGLRGGYTELVNFSPDACENMLKLMSVNLCSSLPGQVALSVMVNPPQPGDVSYEQYTRERTATFESLKRKADKLVAALNTFEGVTCNRSVGAMYAFPRIRLPLRARSYAVNQGLTADQFYALQLLEETGVCVVPGSGFGQEEGTLHFRTTILPPESDMDTVIDSMRTFHARFLERFHD</sequence>
<dbReference type="SUPFAM" id="SSF53383">
    <property type="entry name" value="PLP-dependent transferases"/>
    <property type="match status" value="1"/>
</dbReference>
<dbReference type="InterPro" id="IPR015421">
    <property type="entry name" value="PyrdxlP-dep_Trfase_major"/>
</dbReference>
<evidence type="ECO:0000256" key="3">
    <source>
        <dbReference type="ARBA" id="ARBA00022576"/>
    </source>
</evidence>
<evidence type="ECO:0000256" key="6">
    <source>
        <dbReference type="ARBA" id="ARBA00025785"/>
    </source>
</evidence>
<dbReference type="Pfam" id="PF00155">
    <property type="entry name" value="Aminotran_1_2"/>
    <property type="match status" value="1"/>
</dbReference>
<evidence type="ECO:0000313" key="8">
    <source>
        <dbReference type="EMBL" id="CAD9236769.1"/>
    </source>
</evidence>
<dbReference type="InterPro" id="IPR045088">
    <property type="entry name" value="ALAT1/2-like"/>
</dbReference>
<dbReference type="InterPro" id="IPR004839">
    <property type="entry name" value="Aminotransferase_I/II_large"/>
</dbReference>
<name>A0A7S1XGN3_9RHOD</name>
<dbReference type="CDD" id="cd00609">
    <property type="entry name" value="AAT_like"/>
    <property type="match status" value="1"/>
</dbReference>
<evidence type="ECO:0000256" key="1">
    <source>
        <dbReference type="ARBA" id="ARBA00001933"/>
    </source>
</evidence>
<dbReference type="GO" id="GO:0004021">
    <property type="term" value="F:L-alanine:2-oxoglutarate aminotransferase activity"/>
    <property type="evidence" value="ECO:0007669"/>
    <property type="project" value="TreeGrafter"/>
</dbReference>
<accession>A0A7S1XGN3</accession>
<dbReference type="InterPro" id="IPR015424">
    <property type="entry name" value="PyrdxlP-dep_Trfase"/>
</dbReference>
<protein>
    <recommendedName>
        <fullName evidence="7">Aminotransferase class I/classII large domain-containing protein</fullName>
    </recommendedName>
</protein>
<gene>
    <name evidence="8" type="ORF">CCAE0312_LOCUS8866</name>
</gene>
<dbReference type="PANTHER" id="PTHR11751">
    <property type="entry name" value="ALANINE AMINOTRANSFERASE"/>
    <property type="match status" value="1"/>
</dbReference>
<evidence type="ECO:0000256" key="5">
    <source>
        <dbReference type="ARBA" id="ARBA00022898"/>
    </source>
</evidence>
<comment type="cofactor">
    <cofactor evidence="1">
        <name>pyridoxal 5'-phosphate</name>
        <dbReference type="ChEBI" id="CHEBI:597326"/>
    </cofactor>
</comment>
<dbReference type="FunFam" id="3.90.1150.10:FF:000010">
    <property type="entry name" value="Alanine aminotransferase 2"/>
    <property type="match status" value="1"/>
</dbReference>
<evidence type="ECO:0000256" key="2">
    <source>
        <dbReference type="ARBA" id="ARBA00011738"/>
    </source>
</evidence>
<dbReference type="GO" id="GO:0042853">
    <property type="term" value="P:L-alanine catabolic process"/>
    <property type="evidence" value="ECO:0007669"/>
    <property type="project" value="UniProtKB-UniPathway"/>
</dbReference>
<dbReference type="PANTHER" id="PTHR11751:SF29">
    <property type="entry name" value="ALANINE TRANSAMINASE"/>
    <property type="match status" value="1"/>
</dbReference>
<evidence type="ECO:0000256" key="4">
    <source>
        <dbReference type="ARBA" id="ARBA00022679"/>
    </source>
</evidence>
<dbReference type="Gene3D" id="1.10.287.1970">
    <property type="match status" value="1"/>
</dbReference>
<organism evidence="8">
    <name type="scientific">Compsopogon caeruleus</name>
    <dbReference type="NCBI Taxonomy" id="31354"/>
    <lineage>
        <taxon>Eukaryota</taxon>
        <taxon>Rhodophyta</taxon>
        <taxon>Compsopogonophyceae</taxon>
        <taxon>Compsopogonales</taxon>
        <taxon>Compsopogonaceae</taxon>
        <taxon>Compsopogon</taxon>
    </lineage>
</organism>
<keyword evidence="5" id="KW-0663">Pyridoxal phosphate</keyword>
<evidence type="ECO:0000259" key="7">
    <source>
        <dbReference type="Pfam" id="PF00155"/>
    </source>
</evidence>
<dbReference type="EMBL" id="HBGH01015989">
    <property type="protein sequence ID" value="CAD9236769.1"/>
    <property type="molecule type" value="Transcribed_RNA"/>
</dbReference>
<dbReference type="AlphaFoldDB" id="A0A7S1XGN3"/>